<keyword evidence="2" id="KW-1185">Reference proteome</keyword>
<sequence>MILLWPPKSMRWLTMRRDRALALLSECTGDDIWSPEHCRLRRVPDDWIEELSDAYESGFDRDADTIYERNRVTNQYYGIRDVFLAKKLGAELGIDVERATAFASRPAAIVAAIKEAVFEG</sequence>
<evidence type="ECO:0000313" key="2">
    <source>
        <dbReference type="Proteomes" id="UP000325286"/>
    </source>
</evidence>
<protein>
    <submittedName>
        <fullName evidence="1">Uncharacterized protein</fullName>
    </submittedName>
</protein>
<dbReference type="KEGG" id="rul:UC8_26890"/>
<organism evidence="1 2">
    <name type="scientific">Roseimaritima ulvae</name>
    <dbReference type="NCBI Taxonomy" id="980254"/>
    <lineage>
        <taxon>Bacteria</taxon>
        <taxon>Pseudomonadati</taxon>
        <taxon>Planctomycetota</taxon>
        <taxon>Planctomycetia</taxon>
        <taxon>Pirellulales</taxon>
        <taxon>Pirellulaceae</taxon>
        <taxon>Roseimaritima</taxon>
    </lineage>
</organism>
<name>A0A5B9QRT8_9BACT</name>
<evidence type="ECO:0000313" key="1">
    <source>
        <dbReference type="EMBL" id="QEG40672.1"/>
    </source>
</evidence>
<gene>
    <name evidence="1" type="ORF">UC8_26890</name>
</gene>
<dbReference type="Proteomes" id="UP000325286">
    <property type="component" value="Chromosome"/>
</dbReference>
<proteinExistence type="predicted"/>
<reference evidence="1 2" key="1">
    <citation type="submission" date="2019-08" db="EMBL/GenBank/DDBJ databases">
        <title>Deep-cultivation of Planctomycetes and their phenomic and genomic characterization uncovers novel biology.</title>
        <authorList>
            <person name="Wiegand S."/>
            <person name="Jogler M."/>
            <person name="Boedeker C."/>
            <person name="Pinto D."/>
            <person name="Vollmers J."/>
            <person name="Rivas-Marin E."/>
            <person name="Kohn T."/>
            <person name="Peeters S.H."/>
            <person name="Heuer A."/>
            <person name="Rast P."/>
            <person name="Oberbeckmann S."/>
            <person name="Bunk B."/>
            <person name="Jeske O."/>
            <person name="Meyerdierks A."/>
            <person name="Storesund J.E."/>
            <person name="Kallscheuer N."/>
            <person name="Luecker S."/>
            <person name="Lage O.M."/>
            <person name="Pohl T."/>
            <person name="Merkel B.J."/>
            <person name="Hornburger P."/>
            <person name="Mueller R.-W."/>
            <person name="Bruemmer F."/>
            <person name="Labrenz M."/>
            <person name="Spormann A.M."/>
            <person name="Op den Camp H."/>
            <person name="Overmann J."/>
            <person name="Amann R."/>
            <person name="Jetten M.S.M."/>
            <person name="Mascher T."/>
            <person name="Medema M.H."/>
            <person name="Devos D.P."/>
            <person name="Kaster A.-K."/>
            <person name="Ovreas L."/>
            <person name="Rohde M."/>
            <person name="Galperin M.Y."/>
            <person name="Jogler C."/>
        </authorList>
    </citation>
    <scope>NUCLEOTIDE SEQUENCE [LARGE SCALE GENOMIC DNA]</scope>
    <source>
        <strain evidence="1 2">UC8</strain>
    </source>
</reference>
<dbReference type="AlphaFoldDB" id="A0A5B9QRT8"/>
<accession>A0A5B9QRT8</accession>
<dbReference type="EMBL" id="CP042914">
    <property type="protein sequence ID" value="QEG40672.1"/>
    <property type="molecule type" value="Genomic_DNA"/>
</dbReference>